<protein>
    <submittedName>
        <fullName evidence="1">Uncharacterized protein</fullName>
    </submittedName>
</protein>
<dbReference type="Proteomes" id="UP001341281">
    <property type="component" value="Chromosome 03"/>
</dbReference>
<proteinExistence type="predicted"/>
<accession>A0AAQ3SX40</accession>
<reference evidence="1 2" key="1">
    <citation type="submission" date="2024-02" db="EMBL/GenBank/DDBJ databases">
        <title>High-quality chromosome-scale genome assembly of Pensacola bahiagrass (Paspalum notatum Flugge var. saurae).</title>
        <authorList>
            <person name="Vega J.M."/>
            <person name="Podio M."/>
            <person name="Orjuela J."/>
            <person name="Siena L.A."/>
            <person name="Pessino S.C."/>
            <person name="Combes M.C."/>
            <person name="Mariac C."/>
            <person name="Albertini E."/>
            <person name="Pupilli F."/>
            <person name="Ortiz J.P.A."/>
            <person name="Leblanc O."/>
        </authorList>
    </citation>
    <scope>NUCLEOTIDE SEQUENCE [LARGE SCALE GENOMIC DNA]</scope>
    <source>
        <strain evidence="1">R1</strain>
        <tissue evidence="1">Leaf</tissue>
    </source>
</reference>
<keyword evidence="2" id="KW-1185">Reference proteome</keyword>
<dbReference type="EMBL" id="CP144747">
    <property type="protein sequence ID" value="WVZ62315.1"/>
    <property type="molecule type" value="Genomic_DNA"/>
</dbReference>
<name>A0AAQ3SX40_PASNO</name>
<evidence type="ECO:0000313" key="2">
    <source>
        <dbReference type="Proteomes" id="UP001341281"/>
    </source>
</evidence>
<dbReference type="Pfam" id="PF15697">
    <property type="entry name" value="DUF4666"/>
    <property type="match status" value="1"/>
</dbReference>
<sequence length="151" mass="15524">MSRLQRSSVSFRRQGSSGRIWDDPLRGLDLKGLSSTPKAAAAAGTGPAAVVAPLRHHDAGVLAGDPSPRVVYRSLMRHGHGFGDGGGGASAAGIIVESPDVAAGGGYPSSPASVIVTADGERHERPARRRRRISSAFCACMGHPPASHAQQ</sequence>
<dbReference type="AlphaFoldDB" id="A0AAQ3SX40"/>
<evidence type="ECO:0000313" key="1">
    <source>
        <dbReference type="EMBL" id="WVZ62315.1"/>
    </source>
</evidence>
<dbReference type="InterPro" id="IPR031421">
    <property type="entry name" value="DUF4666"/>
</dbReference>
<organism evidence="1 2">
    <name type="scientific">Paspalum notatum var. saurae</name>
    <dbReference type="NCBI Taxonomy" id="547442"/>
    <lineage>
        <taxon>Eukaryota</taxon>
        <taxon>Viridiplantae</taxon>
        <taxon>Streptophyta</taxon>
        <taxon>Embryophyta</taxon>
        <taxon>Tracheophyta</taxon>
        <taxon>Spermatophyta</taxon>
        <taxon>Magnoliopsida</taxon>
        <taxon>Liliopsida</taxon>
        <taxon>Poales</taxon>
        <taxon>Poaceae</taxon>
        <taxon>PACMAD clade</taxon>
        <taxon>Panicoideae</taxon>
        <taxon>Andropogonodae</taxon>
        <taxon>Paspaleae</taxon>
        <taxon>Paspalinae</taxon>
        <taxon>Paspalum</taxon>
    </lineage>
</organism>
<gene>
    <name evidence="1" type="ORF">U9M48_012077</name>
</gene>